<keyword evidence="5" id="KW-1185">Reference proteome</keyword>
<sequence>MEQLTIRPFAPADEAAVIALWARCDLIRPWNDPQKDIRRKLAAQPNLFLVGVRGGAVVAVVMAGYDGHRGWLNYLAAAPEQRGQGLGRAMVHAAEERLRALGCAKINLQVRRSNAGVIAFYERLGYSTDDVLSMGKRLEHDDVP</sequence>
<name>A0A0P9H3Y4_9CHLR</name>
<dbReference type="GO" id="GO:0016747">
    <property type="term" value="F:acyltransferase activity, transferring groups other than amino-acyl groups"/>
    <property type="evidence" value="ECO:0007669"/>
    <property type="project" value="InterPro"/>
</dbReference>
<protein>
    <recommendedName>
        <fullName evidence="3">N-acetyltransferase domain-containing protein</fullName>
    </recommendedName>
</protein>
<reference evidence="4 5" key="1">
    <citation type="submission" date="2015-09" db="EMBL/GenBank/DDBJ databases">
        <title>Draft genome sequence of Kouleothrix aurantiaca JCM 19913.</title>
        <authorList>
            <person name="Hemp J."/>
        </authorList>
    </citation>
    <scope>NUCLEOTIDE SEQUENCE [LARGE SCALE GENOMIC DNA]</scope>
    <source>
        <strain evidence="4 5">COM-B</strain>
    </source>
</reference>
<dbReference type="PANTHER" id="PTHR43877">
    <property type="entry name" value="AMINOALKYLPHOSPHONATE N-ACETYLTRANSFERASE-RELATED-RELATED"/>
    <property type="match status" value="1"/>
</dbReference>
<evidence type="ECO:0000256" key="2">
    <source>
        <dbReference type="ARBA" id="ARBA00023315"/>
    </source>
</evidence>
<dbReference type="InterPro" id="IPR050832">
    <property type="entry name" value="Bact_Acetyltransf"/>
</dbReference>
<dbReference type="InterPro" id="IPR016181">
    <property type="entry name" value="Acyl_CoA_acyltransferase"/>
</dbReference>
<dbReference type="Gene3D" id="3.40.630.30">
    <property type="match status" value="1"/>
</dbReference>
<proteinExistence type="predicted"/>
<dbReference type="NCBIfam" id="NF002959">
    <property type="entry name" value="PRK03624.1"/>
    <property type="match status" value="1"/>
</dbReference>
<keyword evidence="1" id="KW-0808">Transferase</keyword>
<evidence type="ECO:0000259" key="3">
    <source>
        <dbReference type="PROSITE" id="PS51186"/>
    </source>
</evidence>
<dbReference type="AlphaFoldDB" id="A0A0P9H3Y4"/>
<evidence type="ECO:0000313" key="4">
    <source>
        <dbReference type="EMBL" id="KPV48689.1"/>
    </source>
</evidence>
<dbReference type="PROSITE" id="PS51186">
    <property type="entry name" value="GNAT"/>
    <property type="match status" value="1"/>
</dbReference>
<dbReference type="CDD" id="cd04301">
    <property type="entry name" value="NAT_SF"/>
    <property type="match status" value="1"/>
</dbReference>
<dbReference type="Pfam" id="PF00583">
    <property type="entry name" value="Acetyltransf_1"/>
    <property type="match status" value="1"/>
</dbReference>
<keyword evidence="2" id="KW-0012">Acyltransferase</keyword>
<dbReference type="SUPFAM" id="SSF55729">
    <property type="entry name" value="Acyl-CoA N-acyltransferases (Nat)"/>
    <property type="match status" value="1"/>
</dbReference>
<feature type="domain" description="N-acetyltransferase" evidence="3">
    <location>
        <begin position="4"/>
        <end position="144"/>
    </location>
</feature>
<evidence type="ECO:0000313" key="5">
    <source>
        <dbReference type="Proteomes" id="UP000050509"/>
    </source>
</evidence>
<comment type="caution">
    <text evidence="4">The sequence shown here is derived from an EMBL/GenBank/DDBJ whole genome shotgun (WGS) entry which is preliminary data.</text>
</comment>
<dbReference type="Proteomes" id="UP000050509">
    <property type="component" value="Unassembled WGS sequence"/>
</dbReference>
<dbReference type="PANTHER" id="PTHR43877:SF2">
    <property type="entry name" value="AMINOALKYLPHOSPHONATE N-ACETYLTRANSFERASE-RELATED"/>
    <property type="match status" value="1"/>
</dbReference>
<dbReference type="EMBL" id="LJCR01002466">
    <property type="protein sequence ID" value="KPV48689.1"/>
    <property type="molecule type" value="Genomic_DNA"/>
</dbReference>
<gene>
    <name evidence="4" type="ORF">SE17_36720</name>
</gene>
<dbReference type="InterPro" id="IPR000182">
    <property type="entry name" value="GNAT_dom"/>
</dbReference>
<evidence type="ECO:0000256" key="1">
    <source>
        <dbReference type="ARBA" id="ARBA00022679"/>
    </source>
</evidence>
<accession>A0A0P9H3Y4</accession>
<organism evidence="4 5">
    <name type="scientific">Kouleothrix aurantiaca</name>
    <dbReference type="NCBI Taxonomy" id="186479"/>
    <lineage>
        <taxon>Bacteria</taxon>
        <taxon>Bacillati</taxon>
        <taxon>Chloroflexota</taxon>
        <taxon>Chloroflexia</taxon>
        <taxon>Chloroflexales</taxon>
        <taxon>Roseiflexineae</taxon>
        <taxon>Roseiflexaceae</taxon>
        <taxon>Kouleothrix</taxon>
    </lineage>
</organism>